<evidence type="ECO:0000313" key="1">
    <source>
        <dbReference type="EMBL" id="KAL0110922.1"/>
    </source>
</evidence>
<dbReference type="SUPFAM" id="SSF54001">
    <property type="entry name" value="Cysteine proteinases"/>
    <property type="match status" value="1"/>
</dbReference>
<name>A0AAW2FAE1_9HYME</name>
<gene>
    <name evidence="1" type="ORF">PUN28_012758</name>
</gene>
<protein>
    <recommendedName>
        <fullName evidence="3">NOF-FB transposable element protein</fullName>
    </recommendedName>
</protein>
<evidence type="ECO:0008006" key="3">
    <source>
        <dbReference type="Google" id="ProtNLM"/>
    </source>
</evidence>
<dbReference type="Gene3D" id="3.90.70.10">
    <property type="entry name" value="Cysteine proteinases"/>
    <property type="match status" value="1"/>
</dbReference>
<accession>A0AAW2FAE1</accession>
<dbReference type="EMBL" id="JADYXP020000013">
    <property type="protein sequence ID" value="KAL0110922.1"/>
    <property type="molecule type" value="Genomic_DNA"/>
</dbReference>
<comment type="caution">
    <text evidence="1">The sequence shown here is derived from an EMBL/GenBank/DDBJ whole genome shotgun (WGS) entry which is preliminary data.</text>
</comment>
<dbReference type="InterPro" id="IPR038765">
    <property type="entry name" value="Papain-like_cys_pep_sf"/>
</dbReference>
<evidence type="ECO:0000313" key="2">
    <source>
        <dbReference type="Proteomes" id="UP001430953"/>
    </source>
</evidence>
<dbReference type="AlphaFoldDB" id="A0AAW2FAE1"/>
<sequence>MISAKQDAAIISYFFFEIIRNGAPQPRTVVTDFGKAILNAVARAFANCADLNNYLQAKYDVLHLNSSNILPCYVRLDINHFIAMIARWDCLRGKASKIRQFYIRSLARLYQMDSYNDVRKFLKSTLIVALSEAIGDSSDMPATLLPSQIHLVEINDMIKGITVNEPEENKMHRCPQDEISTECSWNTWAENIYTEAQEIAKDSIDGTVVNAFYNVEAAKKIKKLMCFLPLWTGIMKHHFKRGAEIATSSFVEAEFAEIKTRYFKNQLPMRVDKFILRHIEYVNGRLKLTCGTDTKEELNKKELSSPKEFEADDVINASSTNTEINKKKSSPVEIEMYSENDKIEARWEDRHLNESDEQTTVQEKSYEVSPLTENKLPEISKTNDIEHSLNEIENWRGKIKRNTHDEIEETQVSKRRKNNYLTPCAEWDLCNTNKVVGLPILKNGSICNATDFNKQQIIVRETCAFDSIFQVVANGISTSNTYKTNMDALNTSNIFIKFVMDILQRGKIIASDYSTRAAVLIDTEIFKSNFSRSTHTSHSLNANCNAAHLIEKLFSNIPSYKREYHCKKCSHSLKKLSPTCNINVDEILKNGLNNMQKAIDDEIIRTNKTKCYKCKETVNYTVTYGPHLIIDTSIISYTDYLKNNRIKELKHTLDNVAKNVEIEENRYLLAGIVSYEKLGSLNYQGHYTAYTYANLHWSHYNDMPAKRCSADKNQVIFPHVILYIKQ</sequence>
<reference evidence="1 2" key="1">
    <citation type="submission" date="2023-03" db="EMBL/GenBank/DDBJ databases">
        <title>High recombination rates correlate with genetic variation in Cardiocondyla obscurior ants.</title>
        <authorList>
            <person name="Errbii M."/>
        </authorList>
    </citation>
    <scope>NUCLEOTIDE SEQUENCE [LARGE SCALE GENOMIC DNA]</scope>
    <source>
        <strain evidence="1">Alpha-2009</strain>
        <tissue evidence="1">Whole body</tissue>
    </source>
</reference>
<organism evidence="1 2">
    <name type="scientific">Cardiocondyla obscurior</name>
    <dbReference type="NCBI Taxonomy" id="286306"/>
    <lineage>
        <taxon>Eukaryota</taxon>
        <taxon>Metazoa</taxon>
        <taxon>Ecdysozoa</taxon>
        <taxon>Arthropoda</taxon>
        <taxon>Hexapoda</taxon>
        <taxon>Insecta</taxon>
        <taxon>Pterygota</taxon>
        <taxon>Neoptera</taxon>
        <taxon>Endopterygota</taxon>
        <taxon>Hymenoptera</taxon>
        <taxon>Apocrita</taxon>
        <taxon>Aculeata</taxon>
        <taxon>Formicoidea</taxon>
        <taxon>Formicidae</taxon>
        <taxon>Myrmicinae</taxon>
        <taxon>Cardiocondyla</taxon>
    </lineage>
</organism>
<dbReference type="Proteomes" id="UP001430953">
    <property type="component" value="Unassembled WGS sequence"/>
</dbReference>
<proteinExistence type="predicted"/>
<keyword evidence="2" id="KW-1185">Reference proteome</keyword>